<proteinExistence type="predicted"/>
<dbReference type="EMBL" id="CM023470">
    <property type="protein sequence ID" value="KAH7979546.1"/>
    <property type="molecule type" value="Genomic_DNA"/>
</dbReference>
<gene>
    <name evidence="1" type="ORF">HPB49_009815</name>
</gene>
<sequence length="231" mass="24895">MRVESGQTLAECRDTHGHLPGGALSYGYTKALLGRLEACILFNRRFMAENLPIELSALTVPPKIQVPPSSELKRLTEEQAFLRIYQLLVAYTTFAQHMANTSHGMASCSGHAIAATSKRSAAGAATALQVATNSQRNADQLQELRCDVRLSSAAHGSQAQFAAADASAVGLILDTYADCSKRLLAHYSVAVGVQQLLHSVRAYLLHLVRLKSPYPGGDNAEPPEVFEQASY</sequence>
<protein>
    <submittedName>
        <fullName evidence="1">Uncharacterized protein</fullName>
    </submittedName>
</protein>
<keyword evidence="2" id="KW-1185">Reference proteome</keyword>
<organism evidence="1 2">
    <name type="scientific">Dermacentor silvarum</name>
    <name type="common">Tick</name>
    <dbReference type="NCBI Taxonomy" id="543639"/>
    <lineage>
        <taxon>Eukaryota</taxon>
        <taxon>Metazoa</taxon>
        <taxon>Ecdysozoa</taxon>
        <taxon>Arthropoda</taxon>
        <taxon>Chelicerata</taxon>
        <taxon>Arachnida</taxon>
        <taxon>Acari</taxon>
        <taxon>Parasitiformes</taxon>
        <taxon>Ixodida</taxon>
        <taxon>Ixodoidea</taxon>
        <taxon>Ixodidae</taxon>
        <taxon>Rhipicephalinae</taxon>
        <taxon>Dermacentor</taxon>
    </lineage>
</organism>
<evidence type="ECO:0000313" key="2">
    <source>
        <dbReference type="Proteomes" id="UP000821865"/>
    </source>
</evidence>
<name>A0ACB8DYX5_DERSI</name>
<comment type="caution">
    <text evidence="1">The sequence shown here is derived from an EMBL/GenBank/DDBJ whole genome shotgun (WGS) entry which is preliminary data.</text>
</comment>
<dbReference type="Proteomes" id="UP000821865">
    <property type="component" value="Chromosome 1"/>
</dbReference>
<evidence type="ECO:0000313" key="1">
    <source>
        <dbReference type="EMBL" id="KAH7979546.1"/>
    </source>
</evidence>
<reference evidence="1" key="1">
    <citation type="submission" date="2020-05" db="EMBL/GenBank/DDBJ databases">
        <title>Large-scale comparative analyses of tick genomes elucidate their genetic diversity and vector capacities.</title>
        <authorList>
            <person name="Jia N."/>
            <person name="Wang J."/>
            <person name="Shi W."/>
            <person name="Du L."/>
            <person name="Sun Y."/>
            <person name="Zhan W."/>
            <person name="Jiang J."/>
            <person name="Wang Q."/>
            <person name="Zhang B."/>
            <person name="Ji P."/>
            <person name="Sakyi L.B."/>
            <person name="Cui X."/>
            <person name="Yuan T."/>
            <person name="Jiang B."/>
            <person name="Yang W."/>
            <person name="Lam T.T.-Y."/>
            <person name="Chang Q."/>
            <person name="Ding S."/>
            <person name="Wang X."/>
            <person name="Zhu J."/>
            <person name="Ruan X."/>
            <person name="Zhao L."/>
            <person name="Wei J."/>
            <person name="Que T."/>
            <person name="Du C."/>
            <person name="Cheng J."/>
            <person name="Dai P."/>
            <person name="Han X."/>
            <person name="Huang E."/>
            <person name="Gao Y."/>
            <person name="Liu J."/>
            <person name="Shao H."/>
            <person name="Ye R."/>
            <person name="Li L."/>
            <person name="Wei W."/>
            <person name="Wang X."/>
            <person name="Wang C."/>
            <person name="Yang T."/>
            <person name="Huo Q."/>
            <person name="Li W."/>
            <person name="Guo W."/>
            <person name="Chen H."/>
            <person name="Zhou L."/>
            <person name="Ni X."/>
            <person name="Tian J."/>
            <person name="Zhou Y."/>
            <person name="Sheng Y."/>
            <person name="Liu T."/>
            <person name="Pan Y."/>
            <person name="Xia L."/>
            <person name="Li J."/>
            <person name="Zhao F."/>
            <person name="Cao W."/>
        </authorList>
    </citation>
    <scope>NUCLEOTIDE SEQUENCE</scope>
    <source>
        <strain evidence="1">Dsil-2018</strain>
    </source>
</reference>
<accession>A0ACB8DYX5</accession>